<comment type="caution">
    <text evidence="3">The sequence shown here is derived from an EMBL/GenBank/DDBJ whole genome shotgun (WGS) entry which is preliminary data.</text>
</comment>
<name>A0A2A9CWZ1_9MICO</name>
<evidence type="ECO:0000313" key="3">
    <source>
        <dbReference type="EMBL" id="PFG18656.1"/>
    </source>
</evidence>
<proteinExistence type="predicted"/>
<dbReference type="SUPFAM" id="SSF53756">
    <property type="entry name" value="UDP-Glycosyltransferase/glycogen phosphorylase"/>
    <property type="match status" value="1"/>
</dbReference>
<dbReference type="RefSeq" id="WP_143556833.1">
    <property type="nucleotide sequence ID" value="NZ_PDJD01000001.1"/>
</dbReference>
<dbReference type="Gene3D" id="3.40.50.2000">
    <property type="entry name" value="Glycogen Phosphorylase B"/>
    <property type="match status" value="1"/>
</dbReference>
<evidence type="ECO:0000256" key="1">
    <source>
        <dbReference type="SAM" id="MobiDB-lite"/>
    </source>
</evidence>
<keyword evidence="2" id="KW-1133">Transmembrane helix</keyword>
<reference evidence="3 4" key="1">
    <citation type="submission" date="2017-10" db="EMBL/GenBank/DDBJ databases">
        <title>Sequencing the genomes of 1000 actinobacteria strains.</title>
        <authorList>
            <person name="Klenk H.-P."/>
        </authorList>
    </citation>
    <scope>NUCLEOTIDE SEQUENCE [LARGE SCALE GENOMIC DNA]</scope>
    <source>
        <strain evidence="3 4">DSM 21801</strain>
    </source>
</reference>
<evidence type="ECO:0000256" key="2">
    <source>
        <dbReference type="SAM" id="Phobius"/>
    </source>
</evidence>
<organism evidence="3 4">
    <name type="scientific">Serinibacter salmoneus</name>
    <dbReference type="NCBI Taxonomy" id="556530"/>
    <lineage>
        <taxon>Bacteria</taxon>
        <taxon>Bacillati</taxon>
        <taxon>Actinomycetota</taxon>
        <taxon>Actinomycetes</taxon>
        <taxon>Micrococcales</taxon>
        <taxon>Beutenbergiaceae</taxon>
        <taxon>Serinibacter</taxon>
    </lineage>
</organism>
<keyword evidence="2" id="KW-0812">Transmembrane</keyword>
<dbReference type="EMBL" id="PDJD01000001">
    <property type="protein sequence ID" value="PFG18656.1"/>
    <property type="molecule type" value="Genomic_DNA"/>
</dbReference>
<accession>A0A2A9CWZ1</accession>
<dbReference type="AlphaFoldDB" id="A0A2A9CWZ1"/>
<keyword evidence="4" id="KW-1185">Reference proteome</keyword>
<feature type="compositionally biased region" description="Basic and acidic residues" evidence="1">
    <location>
        <begin position="510"/>
        <end position="519"/>
    </location>
</feature>
<evidence type="ECO:0008006" key="5">
    <source>
        <dbReference type="Google" id="ProtNLM"/>
    </source>
</evidence>
<sequence length="527" mass="56805">MTRARRHIVPLLLLALSGLFLIAGLALASTTNEGAEVATILLVATGIAVILAALALAIVSAQRSVARMLQQHTRLLNEQIHTMRARQSRHEYAHTTRLAHIESMTETIRGDVEILHPPAAAPASPDLDSALHHEAAPRALFVTSNGHGMGHLSRCIAISRAGAGIIDPAILTLSTAYSAARGLGVPIEHFPSHGSSPLSREAWNRAFATHLDRTLTSQFPDVVVFDGPVVYRGVTQACRRRGIPLVWLRRGTWKADTDRTQYDSPHLAADHVLVPLEFFETDKDQAQAPTITHVSPITIMESFAQDERGRALAELGLPPAGQYALVQCGRSEVDGRSAAELAVDMILRETEYTPVVLESSVSLSAPNAGPNVRVLRNRYPISHLAAAFDFAVLAAGYNSVHEALATRLPSAFVPNTASQTDDQAMRARKARETNLGFCVESVTDLHRAILTLSSPTNRQTLGERLARLEAWDGAQAAAHTILRIASAQRRVGPPRGPTESLWASHTTSASKDRPDETAAHGHLSTSG</sequence>
<gene>
    <name evidence="3" type="ORF">ATL40_0199</name>
</gene>
<protein>
    <recommendedName>
        <fullName evidence="5">Glycosyl transferase family 28 C-terminal domain-containing protein</fullName>
    </recommendedName>
</protein>
<feature type="transmembrane region" description="Helical" evidence="2">
    <location>
        <begin position="38"/>
        <end position="59"/>
    </location>
</feature>
<keyword evidence="2" id="KW-0472">Membrane</keyword>
<dbReference type="OrthoDB" id="8549922at2"/>
<evidence type="ECO:0000313" key="4">
    <source>
        <dbReference type="Proteomes" id="UP000224915"/>
    </source>
</evidence>
<dbReference type="Proteomes" id="UP000224915">
    <property type="component" value="Unassembled WGS sequence"/>
</dbReference>
<feature type="region of interest" description="Disordered" evidence="1">
    <location>
        <begin position="488"/>
        <end position="527"/>
    </location>
</feature>